<evidence type="ECO:0000256" key="2">
    <source>
        <dbReference type="SAM" id="SignalP"/>
    </source>
</evidence>
<feature type="region of interest" description="Disordered" evidence="1">
    <location>
        <begin position="20"/>
        <end position="41"/>
    </location>
</feature>
<protein>
    <submittedName>
        <fullName evidence="3">Uncharacterized protein</fullName>
    </submittedName>
</protein>
<feature type="chain" id="PRO_5025539837" evidence="2">
    <location>
        <begin position="20"/>
        <end position="235"/>
    </location>
</feature>
<gene>
    <name evidence="3" type="ORF">K491DRAFT_711213</name>
</gene>
<dbReference type="EMBL" id="MU004296">
    <property type="protein sequence ID" value="KAF2660958.1"/>
    <property type="molecule type" value="Genomic_DNA"/>
</dbReference>
<dbReference type="AlphaFoldDB" id="A0A6A6TPX7"/>
<keyword evidence="2" id="KW-0732">Signal</keyword>
<name>A0A6A6TPX7_9PLEO</name>
<feature type="signal peptide" evidence="2">
    <location>
        <begin position="1"/>
        <end position="19"/>
    </location>
</feature>
<accession>A0A6A6TPX7</accession>
<proteinExistence type="predicted"/>
<organism evidence="3 4">
    <name type="scientific">Lophiostoma macrostomum CBS 122681</name>
    <dbReference type="NCBI Taxonomy" id="1314788"/>
    <lineage>
        <taxon>Eukaryota</taxon>
        <taxon>Fungi</taxon>
        <taxon>Dikarya</taxon>
        <taxon>Ascomycota</taxon>
        <taxon>Pezizomycotina</taxon>
        <taxon>Dothideomycetes</taxon>
        <taxon>Pleosporomycetidae</taxon>
        <taxon>Pleosporales</taxon>
        <taxon>Lophiostomataceae</taxon>
        <taxon>Lophiostoma</taxon>
    </lineage>
</organism>
<evidence type="ECO:0000313" key="3">
    <source>
        <dbReference type="EMBL" id="KAF2660958.1"/>
    </source>
</evidence>
<dbReference type="Proteomes" id="UP000799324">
    <property type="component" value="Unassembled WGS sequence"/>
</dbReference>
<reference evidence="3" key="1">
    <citation type="journal article" date="2020" name="Stud. Mycol.">
        <title>101 Dothideomycetes genomes: a test case for predicting lifestyles and emergence of pathogens.</title>
        <authorList>
            <person name="Haridas S."/>
            <person name="Albert R."/>
            <person name="Binder M."/>
            <person name="Bloem J."/>
            <person name="Labutti K."/>
            <person name="Salamov A."/>
            <person name="Andreopoulos B."/>
            <person name="Baker S."/>
            <person name="Barry K."/>
            <person name="Bills G."/>
            <person name="Bluhm B."/>
            <person name="Cannon C."/>
            <person name="Castanera R."/>
            <person name="Culley D."/>
            <person name="Daum C."/>
            <person name="Ezra D."/>
            <person name="Gonzalez J."/>
            <person name="Henrissat B."/>
            <person name="Kuo A."/>
            <person name="Liang C."/>
            <person name="Lipzen A."/>
            <person name="Lutzoni F."/>
            <person name="Magnuson J."/>
            <person name="Mondo S."/>
            <person name="Nolan M."/>
            <person name="Ohm R."/>
            <person name="Pangilinan J."/>
            <person name="Park H.-J."/>
            <person name="Ramirez L."/>
            <person name="Alfaro M."/>
            <person name="Sun H."/>
            <person name="Tritt A."/>
            <person name="Yoshinaga Y."/>
            <person name="Zwiers L.-H."/>
            <person name="Turgeon B."/>
            <person name="Goodwin S."/>
            <person name="Spatafora J."/>
            <person name="Crous P."/>
            <person name="Grigoriev I."/>
        </authorList>
    </citation>
    <scope>NUCLEOTIDE SEQUENCE</scope>
    <source>
        <strain evidence="3">CBS 122681</strain>
    </source>
</reference>
<evidence type="ECO:0000313" key="4">
    <source>
        <dbReference type="Proteomes" id="UP000799324"/>
    </source>
</evidence>
<sequence>MKLLCLFSIIGAFVATTAADPTSPSTVVSSNPASSSSIDPPTSVSVIPVPSNVTGPPHAQASVLWMCAGTYWSPPCVKFDLSGIVPQCWTIPDGSDAAHAQSVIMPDFDHDEPQWWCKFFEYARPSDPVELFMPLIESRAFAVISIAAPTKVSGVAVPPMVQDKDAVWMCENTGWGMPCDRVRFHPSIILCETIKAGSAAFRAKSVMLPEGDRFPEWECRFFPADLGYWLILYDG</sequence>
<evidence type="ECO:0000256" key="1">
    <source>
        <dbReference type="SAM" id="MobiDB-lite"/>
    </source>
</evidence>
<keyword evidence="4" id="KW-1185">Reference proteome</keyword>